<evidence type="ECO:0000259" key="2">
    <source>
        <dbReference type="Pfam" id="PF20917"/>
    </source>
</evidence>
<reference evidence="3 4" key="2">
    <citation type="submission" date="2019-01" db="EMBL/GenBank/DDBJ databases">
        <title>The decoding of complex shrimp genome reveals the adaptation for benthos swimmer, frequently molting mechanism and breeding impact on genome.</title>
        <authorList>
            <person name="Sun Y."/>
            <person name="Gao Y."/>
            <person name="Yu Y."/>
        </authorList>
    </citation>
    <scope>NUCLEOTIDE SEQUENCE [LARGE SCALE GENOMIC DNA]</scope>
    <source>
        <tissue evidence="3">Muscle</tissue>
    </source>
</reference>
<sequence length="167" mass="18542">MSPGELYTSEKHGSDETGDGTADRPLKTAMQAMRKAGKEPFPTIYVDAKEEGQATPTQADTLAHQRLRGGAIATAETQGGDSHGYPHVARWWRHIESFGSEREGFPSADPAVLERFSLGDVCLSQKYEVIAKSQLKKLTKLWKDECKKIEARLKKEKEDAEREGEGH</sequence>
<keyword evidence="4" id="KW-1185">Reference proteome</keyword>
<proteinExistence type="predicted"/>
<dbReference type="STRING" id="6689.A0A423SSN7"/>
<dbReference type="Pfam" id="PF20917">
    <property type="entry name" value="AsnRS_N"/>
    <property type="match status" value="2"/>
</dbReference>
<organism evidence="3 4">
    <name type="scientific">Penaeus vannamei</name>
    <name type="common">Whiteleg shrimp</name>
    <name type="synonym">Litopenaeus vannamei</name>
    <dbReference type="NCBI Taxonomy" id="6689"/>
    <lineage>
        <taxon>Eukaryota</taxon>
        <taxon>Metazoa</taxon>
        <taxon>Ecdysozoa</taxon>
        <taxon>Arthropoda</taxon>
        <taxon>Crustacea</taxon>
        <taxon>Multicrustacea</taxon>
        <taxon>Malacostraca</taxon>
        <taxon>Eumalacostraca</taxon>
        <taxon>Eucarida</taxon>
        <taxon>Decapoda</taxon>
        <taxon>Dendrobranchiata</taxon>
        <taxon>Penaeoidea</taxon>
        <taxon>Penaeidae</taxon>
        <taxon>Penaeus</taxon>
    </lineage>
</organism>
<feature type="compositionally biased region" description="Basic and acidic residues" evidence="1">
    <location>
        <begin position="8"/>
        <end position="26"/>
    </location>
</feature>
<evidence type="ECO:0000313" key="3">
    <source>
        <dbReference type="EMBL" id="ROT67230.1"/>
    </source>
</evidence>
<feature type="region of interest" description="Disordered" evidence="1">
    <location>
        <begin position="1"/>
        <end position="34"/>
    </location>
</feature>
<dbReference type="InterPro" id="IPR048952">
    <property type="entry name" value="AsnRS_N"/>
</dbReference>
<accession>A0A423SSN7</accession>
<dbReference type="Proteomes" id="UP000283509">
    <property type="component" value="Unassembled WGS sequence"/>
</dbReference>
<dbReference type="EMBL" id="QCYY01002831">
    <property type="protein sequence ID" value="ROT67230.1"/>
    <property type="molecule type" value="Genomic_DNA"/>
</dbReference>
<feature type="domain" description="Asparagine--tRNA ligase N-terminal" evidence="2">
    <location>
        <begin position="21"/>
        <end position="53"/>
    </location>
</feature>
<keyword evidence="3" id="KW-0436">Ligase</keyword>
<feature type="domain" description="Asparagine--tRNA ligase N-terminal" evidence="2">
    <location>
        <begin position="126"/>
        <end position="163"/>
    </location>
</feature>
<dbReference type="OrthoDB" id="1931232at2759"/>
<gene>
    <name evidence="3" type="ORF">C7M84_014706</name>
</gene>
<comment type="caution">
    <text evidence="3">The sequence shown here is derived from an EMBL/GenBank/DDBJ whole genome shotgun (WGS) entry which is preliminary data.</text>
</comment>
<protein>
    <submittedName>
        <fullName evidence="3">Putative asparagine--tRNA ligase, cytoplasmic-like</fullName>
    </submittedName>
</protein>
<evidence type="ECO:0000313" key="4">
    <source>
        <dbReference type="Proteomes" id="UP000283509"/>
    </source>
</evidence>
<name>A0A423SSN7_PENVA</name>
<dbReference type="AlphaFoldDB" id="A0A423SSN7"/>
<evidence type="ECO:0000256" key="1">
    <source>
        <dbReference type="SAM" id="MobiDB-lite"/>
    </source>
</evidence>
<reference evidence="3 4" key="1">
    <citation type="submission" date="2018-04" db="EMBL/GenBank/DDBJ databases">
        <authorList>
            <person name="Zhang X."/>
            <person name="Yuan J."/>
            <person name="Li F."/>
            <person name="Xiang J."/>
        </authorList>
    </citation>
    <scope>NUCLEOTIDE SEQUENCE [LARGE SCALE GENOMIC DNA]</scope>
    <source>
        <tissue evidence="3">Muscle</tissue>
    </source>
</reference>
<dbReference type="GO" id="GO:0016874">
    <property type="term" value="F:ligase activity"/>
    <property type="evidence" value="ECO:0007669"/>
    <property type="project" value="UniProtKB-KW"/>
</dbReference>
<dbReference type="Gene3D" id="3.30.1910.20">
    <property type="entry name" value="asparaginyl-tRNA synthetase, N-terminal domain"/>
    <property type="match status" value="2"/>
</dbReference>